<keyword evidence="3" id="KW-1185">Reference proteome</keyword>
<feature type="domain" description="Ice-binding protein C-terminal" evidence="1">
    <location>
        <begin position="176"/>
        <end position="199"/>
    </location>
</feature>
<sequence>MHSMIRGIVASVAILTLLVAMPERSHAGLLFENQQLGYQYLWPNQSSVYFDPGPILVGPGVELPGLYTAGHNSDATVDFSDTEIRIDFYTSGPWWTAGFNGFRVYDINDTLPDFTSVALGPGSNMAGLDVSRIQFDSDNIYLDWNGLMTTTETIVSLYVNVPPPLPPPTPASHAGAAPEPGMLSIVAVGLLGSVFRRRRVARRPGRATVPGELVV</sequence>
<dbReference type="KEGG" id="smam:Mal15_11300"/>
<name>A0A5B9MBW9_9BACT</name>
<reference evidence="2 3" key="1">
    <citation type="submission" date="2019-02" db="EMBL/GenBank/DDBJ databases">
        <title>Planctomycetal bacteria perform biofilm scaping via a novel small molecule.</title>
        <authorList>
            <person name="Jeske O."/>
            <person name="Boedeker C."/>
            <person name="Wiegand S."/>
            <person name="Breitling P."/>
            <person name="Kallscheuer N."/>
            <person name="Jogler M."/>
            <person name="Rohde M."/>
            <person name="Petersen J."/>
            <person name="Medema M.H."/>
            <person name="Surup F."/>
            <person name="Jogler C."/>
        </authorList>
    </citation>
    <scope>NUCLEOTIDE SEQUENCE [LARGE SCALE GENOMIC DNA]</scope>
    <source>
        <strain evidence="2 3">Mal15</strain>
    </source>
</reference>
<dbReference type="RefSeq" id="WP_233903290.1">
    <property type="nucleotide sequence ID" value="NZ_CP036264.1"/>
</dbReference>
<protein>
    <recommendedName>
        <fullName evidence="1">Ice-binding protein C-terminal domain-containing protein</fullName>
    </recommendedName>
</protein>
<dbReference type="AlphaFoldDB" id="A0A5B9MBW9"/>
<accession>A0A5B9MBW9</accession>
<dbReference type="Proteomes" id="UP000321353">
    <property type="component" value="Chromosome"/>
</dbReference>
<evidence type="ECO:0000313" key="2">
    <source>
        <dbReference type="EMBL" id="QEF97094.1"/>
    </source>
</evidence>
<gene>
    <name evidence="2" type="ORF">Mal15_11300</name>
</gene>
<evidence type="ECO:0000313" key="3">
    <source>
        <dbReference type="Proteomes" id="UP000321353"/>
    </source>
</evidence>
<proteinExistence type="predicted"/>
<dbReference type="InterPro" id="IPR013424">
    <property type="entry name" value="Ice-binding_C"/>
</dbReference>
<evidence type="ECO:0000259" key="1">
    <source>
        <dbReference type="Pfam" id="PF07589"/>
    </source>
</evidence>
<dbReference type="Pfam" id="PF07589">
    <property type="entry name" value="PEP-CTERM"/>
    <property type="match status" value="1"/>
</dbReference>
<organism evidence="2 3">
    <name type="scientific">Stieleria maiorica</name>
    <dbReference type="NCBI Taxonomy" id="2795974"/>
    <lineage>
        <taxon>Bacteria</taxon>
        <taxon>Pseudomonadati</taxon>
        <taxon>Planctomycetota</taxon>
        <taxon>Planctomycetia</taxon>
        <taxon>Pirellulales</taxon>
        <taxon>Pirellulaceae</taxon>
        <taxon>Stieleria</taxon>
    </lineage>
</organism>
<dbReference type="EMBL" id="CP036264">
    <property type="protein sequence ID" value="QEF97094.1"/>
    <property type="molecule type" value="Genomic_DNA"/>
</dbReference>